<evidence type="ECO:0000256" key="4">
    <source>
        <dbReference type="ARBA" id="ARBA00022723"/>
    </source>
</evidence>
<evidence type="ECO:0000256" key="5">
    <source>
        <dbReference type="ARBA" id="ARBA00022741"/>
    </source>
</evidence>
<protein>
    <recommendedName>
        <fullName evidence="10">EngB-type G domain-containing protein</fullName>
    </recommendedName>
</protein>
<dbReference type="EMBL" id="UINC01000126">
    <property type="protein sequence ID" value="SUZ49620.1"/>
    <property type="molecule type" value="Genomic_DNA"/>
</dbReference>
<evidence type="ECO:0000313" key="11">
    <source>
        <dbReference type="EMBL" id="SUZ49620.1"/>
    </source>
</evidence>
<comment type="cofactor">
    <cofactor evidence="1">
        <name>Mg(2+)</name>
        <dbReference type="ChEBI" id="CHEBI:18420"/>
    </cofactor>
</comment>
<dbReference type="GO" id="GO:0046872">
    <property type="term" value="F:metal ion binding"/>
    <property type="evidence" value="ECO:0007669"/>
    <property type="project" value="UniProtKB-KW"/>
</dbReference>
<organism evidence="11">
    <name type="scientific">marine metagenome</name>
    <dbReference type="NCBI Taxonomy" id="408172"/>
    <lineage>
        <taxon>unclassified sequences</taxon>
        <taxon>metagenomes</taxon>
        <taxon>ecological metagenomes</taxon>
    </lineage>
</organism>
<evidence type="ECO:0000256" key="6">
    <source>
        <dbReference type="ARBA" id="ARBA00022842"/>
    </source>
</evidence>
<feature type="domain" description="EngB-type G" evidence="10">
    <location>
        <begin position="26"/>
        <end position="202"/>
    </location>
</feature>
<dbReference type="SUPFAM" id="SSF52540">
    <property type="entry name" value="P-loop containing nucleoside triphosphate hydrolases"/>
    <property type="match status" value="1"/>
</dbReference>
<proteinExistence type="inferred from homology"/>
<dbReference type="InterPro" id="IPR030393">
    <property type="entry name" value="G_ENGB_dom"/>
</dbReference>
<keyword evidence="3" id="KW-0132">Cell division</keyword>
<keyword evidence="5" id="KW-0547">Nucleotide-binding</keyword>
<dbReference type="FunFam" id="3.40.50.300:FF:000098">
    <property type="entry name" value="Probable GTP-binding protein EngB"/>
    <property type="match status" value="1"/>
</dbReference>
<keyword evidence="4" id="KW-0479">Metal-binding</keyword>
<dbReference type="PANTHER" id="PTHR11649">
    <property type="entry name" value="MSS1/TRME-RELATED GTP-BINDING PROTEIN"/>
    <property type="match status" value="1"/>
</dbReference>
<evidence type="ECO:0000256" key="1">
    <source>
        <dbReference type="ARBA" id="ARBA00001946"/>
    </source>
</evidence>
<evidence type="ECO:0000256" key="3">
    <source>
        <dbReference type="ARBA" id="ARBA00022618"/>
    </source>
</evidence>
<dbReference type="PANTHER" id="PTHR11649:SF13">
    <property type="entry name" value="ENGB-TYPE G DOMAIN-CONTAINING PROTEIN"/>
    <property type="match status" value="1"/>
</dbReference>
<dbReference type="AlphaFoldDB" id="A0A381N4Q5"/>
<dbReference type="Gene3D" id="3.40.50.300">
    <property type="entry name" value="P-loop containing nucleotide triphosphate hydrolases"/>
    <property type="match status" value="1"/>
</dbReference>
<keyword evidence="8" id="KW-0717">Septation</keyword>
<evidence type="ECO:0000259" key="10">
    <source>
        <dbReference type="PROSITE" id="PS51706"/>
    </source>
</evidence>
<dbReference type="InterPro" id="IPR006073">
    <property type="entry name" value="GTP-bd"/>
</dbReference>
<dbReference type="HAMAP" id="MF_00321">
    <property type="entry name" value="GTPase_EngB"/>
    <property type="match status" value="1"/>
</dbReference>
<dbReference type="NCBIfam" id="TIGR03598">
    <property type="entry name" value="GTPase_YsxC"/>
    <property type="match status" value="1"/>
</dbReference>
<dbReference type="GO" id="GO:0000917">
    <property type="term" value="P:division septum assembly"/>
    <property type="evidence" value="ECO:0007669"/>
    <property type="project" value="UniProtKB-KW"/>
</dbReference>
<keyword evidence="9" id="KW-0131">Cell cycle</keyword>
<keyword evidence="7" id="KW-0342">GTP-binding</keyword>
<sequence length="202" mass="22848">MNSRNIFFSTRFLVSVFSLKDLPTDIGLEIAFCGRSNSGKSSVLNAITRNKKLAKTSKTPGRTRAINIFSIDDQKMNRIADLPGYGFARVSKQTQREWAKLITAYLNSRQSLRGLVIIMDIRHPFKESDLTLIDWCSETNTPLLIVLNKSDKLSKSGVLREVEKANLMLKQMNLKGQALGFSSTKTTGIEKLDEKLKRWFDV</sequence>
<dbReference type="PROSITE" id="PS51706">
    <property type="entry name" value="G_ENGB"/>
    <property type="match status" value="1"/>
</dbReference>
<comment type="similarity">
    <text evidence="2">Belongs to the TRAFAC class TrmE-Era-EngA-EngB-Septin-like GTPase superfamily. EngB GTPase family.</text>
</comment>
<evidence type="ECO:0000256" key="7">
    <source>
        <dbReference type="ARBA" id="ARBA00023134"/>
    </source>
</evidence>
<keyword evidence="6" id="KW-0460">Magnesium</keyword>
<dbReference type="GO" id="GO:0005829">
    <property type="term" value="C:cytosol"/>
    <property type="evidence" value="ECO:0007669"/>
    <property type="project" value="TreeGrafter"/>
</dbReference>
<dbReference type="CDD" id="cd01876">
    <property type="entry name" value="YihA_EngB"/>
    <property type="match status" value="1"/>
</dbReference>
<evidence type="ECO:0000256" key="8">
    <source>
        <dbReference type="ARBA" id="ARBA00023210"/>
    </source>
</evidence>
<evidence type="ECO:0000256" key="2">
    <source>
        <dbReference type="ARBA" id="ARBA00009638"/>
    </source>
</evidence>
<dbReference type="Pfam" id="PF01926">
    <property type="entry name" value="MMR_HSR1"/>
    <property type="match status" value="1"/>
</dbReference>
<gene>
    <name evidence="11" type="ORF">METZ01_LOCUS2474</name>
</gene>
<dbReference type="InterPro" id="IPR027417">
    <property type="entry name" value="P-loop_NTPase"/>
</dbReference>
<accession>A0A381N4Q5</accession>
<evidence type="ECO:0000256" key="9">
    <source>
        <dbReference type="ARBA" id="ARBA00023306"/>
    </source>
</evidence>
<name>A0A381N4Q5_9ZZZZ</name>
<dbReference type="InterPro" id="IPR019987">
    <property type="entry name" value="GTP-bd_ribosome_bio_YsxC"/>
</dbReference>
<reference evidence="11" key="1">
    <citation type="submission" date="2018-05" db="EMBL/GenBank/DDBJ databases">
        <authorList>
            <person name="Lanie J.A."/>
            <person name="Ng W.-L."/>
            <person name="Kazmierczak K.M."/>
            <person name="Andrzejewski T.M."/>
            <person name="Davidsen T.M."/>
            <person name="Wayne K.J."/>
            <person name="Tettelin H."/>
            <person name="Glass J.I."/>
            <person name="Rusch D."/>
            <person name="Podicherti R."/>
            <person name="Tsui H.-C.T."/>
            <person name="Winkler M.E."/>
        </authorList>
    </citation>
    <scope>NUCLEOTIDE SEQUENCE</scope>
</reference>
<dbReference type="GO" id="GO:0005525">
    <property type="term" value="F:GTP binding"/>
    <property type="evidence" value="ECO:0007669"/>
    <property type="project" value="UniProtKB-KW"/>
</dbReference>